<reference evidence="1 2" key="1">
    <citation type="journal article" date="2014" name="Science">
        <title>Plant genetics. Early allopolyploid evolution in the post-Neolithic Brassica napus oilseed genome.</title>
        <authorList>
            <person name="Chalhoub B."/>
            <person name="Denoeud F."/>
            <person name="Liu S."/>
            <person name="Parkin I.A."/>
            <person name="Tang H."/>
            <person name="Wang X."/>
            <person name="Chiquet J."/>
            <person name="Belcram H."/>
            <person name="Tong C."/>
            <person name="Samans B."/>
            <person name="Correa M."/>
            <person name="Da Silva C."/>
            <person name="Just J."/>
            <person name="Falentin C."/>
            <person name="Koh C.S."/>
            <person name="Le Clainche I."/>
            <person name="Bernard M."/>
            <person name="Bento P."/>
            <person name="Noel B."/>
            <person name="Labadie K."/>
            <person name="Alberti A."/>
            <person name="Charles M."/>
            <person name="Arnaud D."/>
            <person name="Guo H."/>
            <person name="Daviaud C."/>
            <person name="Alamery S."/>
            <person name="Jabbari K."/>
            <person name="Zhao M."/>
            <person name="Edger P.P."/>
            <person name="Chelaifa H."/>
            <person name="Tack D."/>
            <person name="Lassalle G."/>
            <person name="Mestiri I."/>
            <person name="Schnel N."/>
            <person name="Le Paslier M.C."/>
            <person name="Fan G."/>
            <person name="Renault V."/>
            <person name="Bayer P.E."/>
            <person name="Golicz A.A."/>
            <person name="Manoli S."/>
            <person name="Lee T.H."/>
            <person name="Thi V.H."/>
            <person name="Chalabi S."/>
            <person name="Hu Q."/>
            <person name="Fan C."/>
            <person name="Tollenaere R."/>
            <person name="Lu Y."/>
            <person name="Battail C."/>
            <person name="Shen J."/>
            <person name="Sidebottom C.H."/>
            <person name="Wang X."/>
            <person name="Canaguier A."/>
            <person name="Chauveau A."/>
            <person name="Berard A."/>
            <person name="Deniot G."/>
            <person name="Guan M."/>
            <person name="Liu Z."/>
            <person name="Sun F."/>
            <person name="Lim Y.P."/>
            <person name="Lyons E."/>
            <person name="Town C.D."/>
            <person name="Bancroft I."/>
            <person name="Wang X."/>
            <person name="Meng J."/>
            <person name="Ma J."/>
            <person name="Pires J.C."/>
            <person name="King G.J."/>
            <person name="Brunel D."/>
            <person name="Delourme R."/>
            <person name="Renard M."/>
            <person name="Aury J.M."/>
            <person name="Adams K.L."/>
            <person name="Batley J."/>
            <person name="Snowdon R.J."/>
            <person name="Tost J."/>
            <person name="Edwards D."/>
            <person name="Zhou Y."/>
            <person name="Hua W."/>
            <person name="Sharpe A.G."/>
            <person name="Paterson A.H."/>
            <person name="Guan C."/>
            <person name="Wincker P."/>
        </authorList>
    </citation>
    <scope>NUCLEOTIDE SEQUENCE [LARGE SCALE GENOMIC DNA]</scope>
    <source>
        <strain evidence="2">cv. Darmor-bzh</strain>
    </source>
</reference>
<protein>
    <submittedName>
        <fullName evidence="1">BnaAnng30150D protein</fullName>
    </submittedName>
</protein>
<evidence type="ECO:0000313" key="1">
    <source>
        <dbReference type="EMBL" id="CDY69357.1"/>
    </source>
</evidence>
<accession>A0A078JV39</accession>
<gene>
    <name evidence="1" type="primary">BnaAnng30150D</name>
    <name evidence="1" type="ORF">GSBRNA2T00087030001</name>
</gene>
<keyword evidence="2" id="KW-1185">Reference proteome</keyword>
<sequence>MFFKDVSLVHHKSQLRFRLIHFWEAWNPVKNTLIGLEMLLIDEQGTDRFFNGPVMKLYLWDQVARDFCIKFKSYGKTPTVLLVT</sequence>
<evidence type="ECO:0000313" key="2">
    <source>
        <dbReference type="Proteomes" id="UP000028999"/>
    </source>
</evidence>
<organism evidence="1 2">
    <name type="scientific">Brassica napus</name>
    <name type="common">Rape</name>
    <dbReference type="NCBI Taxonomy" id="3708"/>
    <lineage>
        <taxon>Eukaryota</taxon>
        <taxon>Viridiplantae</taxon>
        <taxon>Streptophyta</taxon>
        <taxon>Embryophyta</taxon>
        <taxon>Tracheophyta</taxon>
        <taxon>Spermatophyta</taxon>
        <taxon>Magnoliopsida</taxon>
        <taxon>eudicotyledons</taxon>
        <taxon>Gunneridae</taxon>
        <taxon>Pentapetalae</taxon>
        <taxon>rosids</taxon>
        <taxon>malvids</taxon>
        <taxon>Brassicales</taxon>
        <taxon>Brassicaceae</taxon>
        <taxon>Brassiceae</taxon>
        <taxon>Brassica</taxon>
    </lineage>
</organism>
<dbReference type="Gramene" id="CDY69357">
    <property type="protein sequence ID" value="CDY69357"/>
    <property type="gene ID" value="GSBRNA2T00087030001"/>
</dbReference>
<proteinExistence type="predicted"/>
<name>A0A078JV39_BRANA</name>
<dbReference type="AlphaFoldDB" id="A0A078JV39"/>
<dbReference type="PaxDb" id="3708-A0A078JV39"/>
<feature type="non-terminal residue" evidence="1">
    <location>
        <position position="84"/>
    </location>
</feature>
<dbReference type="Proteomes" id="UP000028999">
    <property type="component" value="Unassembled WGS sequence"/>
</dbReference>
<dbReference type="EMBL" id="LK039237">
    <property type="protein sequence ID" value="CDY69357.1"/>
    <property type="molecule type" value="Genomic_DNA"/>
</dbReference>